<dbReference type="AlphaFoldDB" id="A0AAV3Y053"/>
<comment type="caution">
    <text evidence="4">The sequence shown here is derived from an EMBL/GenBank/DDBJ whole genome shotgun (WGS) entry which is preliminary data.</text>
</comment>
<dbReference type="Proteomes" id="UP000735302">
    <property type="component" value="Unassembled WGS sequence"/>
</dbReference>
<dbReference type="Gene3D" id="2.60.120.200">
    <property type="match status" value="1"/>
</dbReference>
<protein>
    <recommendedName>
        <fullName evidence="2">Galectin</fullName>
    </recommendedName>
</protein>
<dbReference type="SUPFAM" id="SSF49899">
    <property type="entry name" value="Concanavalin A-like lectins/glucanases"/>
    <property type="match status" value="1"/>
</dbReference>
<dbReference type="SMART" id="SM00908">
    <property type="entry name" value="Gal-bind_lectin"/>
    <property type="match status" value="1"/>
</dbReference>
<accession>A0AAV3Y053</accession>
<dbReference type="Pfam" id="PF00337">
    <property type="entry name" value="Gal-bind_lectin"/>
    <property type="match status" value="1"/>
</dbReference>
<dbReference type="EMBL" id="BLXT01000273">
    <property type="protein sequence ID" value="GFN75573.1"/>
    <property type="molecule type" value="Genomic_DNA"/>
</dbReference>
<dbReference type="GO" id="GO:0030246">
    <property type="term" value="F:carbohydrate binding"/>
    <property type="evidence" value="ECO:0007669"/>
    <property type="project" value="UniProtKB-UniRule"/>
</dbReference>
<gene>
    <name evidence="4" type="ORF">PoB_000207900</name>
</gene>
<dbReference type="InterPro" id="IPR013320">
    <property type="entry name" value="ConA-like_dom_sf"/>
</dbReference>
<sequence length="269" mass="30559">MANFERRRKLNIQSLAFLMWMLCHVIYGPSNCSYALQSSNWIKVEVTQVLCASDLAPLRSSPIGRLECAIACRKHHNCRTFMFTPLPTSSVGTCSWCPAFSTRATTFTTTEQPMEIWSPVSGRLLSPAFSINLAIPSLLTEGRILTVRGRVPSPPPLRFWFSLVLYNQDIVYQPHVVFDHGIYTETIIMGYRIGSVWHSHNIPQEMFPFRANEDFEIVVLVTTEGFITYINGRFMTTMNSKEVMDGEIGYIFFGNNDVGSVVEFKEAIF</sequence>
<evidence type="ECO:0000313" key="5">
    <source>
        <dbReference type="Proteomes" id="UP000735302"/>
    </source>
</evidence>
<keyword evidence="5" id="KW-1185">Reference proteome</keyword>
<proteinExistence type="predicted"/>
<feature type="domain" description="Galectin" evidence="3">
    <location>
        <begin position="131"/>
        <end position="268"/>
    </location>
</feature>
<dbReference type="PROSITE" id="PS51304">
    <property type="entry name" value="GALECTIN"/>
    <property type="match status" value="1"/>
</dbReference>
<reference evidence="4 5" key="1">
    <citation type="journal article" date="2021" name="Elife">
        <title>Chloroplast acquisition without the gene transfer in kleptoplastic sea slugs, Plakobranchus ocellatus.</title>
        <authorList>
            <person name="Maeda T."/>
            <person name="Takahashi S."/>
            <person name="Yoshida T."/>
            <person name="Shimamura S."/>
            <person name="Takaki Y."/>
            <person name="Nagai Y."/>
            <person name="Toyoda A."/>
            <person name="Suzuki Y."/>
            <person name="Arimoto A."/>
            <person name="Ishii H."/>
            <person name="Satoh N."/>
            <person name="Nishiyama T."/>
            <person name="Hasebe M."/>
            <person name="Maruyama T."/>
            <person name="Minagawa J."/>
            <person name="Obokata J."/>
            <person name="Shigenobu S."/>
        </authorList>
    </citation>
    <scope>NUCLEOTIDE SEQUENCE [LARGE SCALE GENOMIC DNA]</scope>
</reference>
<name>A0AAV3Y053_9GAST</name>
<dbReference type="InterPro" id="IPR001079">
    <property type="entry name" value="Galectin_CRD"/>
</dbReference>
<evidence type="ECO:0000313" key="4">
    <source>
        <dbReference type="EMBL" id="GFN75573.1"/>
    </source>
</evidence>
<evidence type="ECO:0000256" key="2">
    <source>
        <dbReference type="RuleBase" id="RU102079"/>
    </source>
</evidence>
<evidence type="ECO:0000259" key="3">
    <source>
        <dbReference type="PROSITE" id="PS51304"/>
    </source>
</evidence>
<keyword evidence="1 2" id="KW-0430">Lectin</keyword>
<evidence type="ECO:0000256" key="1">
    <source>
        <dbReference type="ARBA" id="ARBA00022734"/>
    </source>
</evidence>
<organism evidence="4 5">
    <name type="scientific">Plakobranchus ocellatus</name>
    <dbReference type="NCBI Taxonomy" id="259542"/>
    <lineage>
        <taxon>Eukaryota</taxon>
        <taxon>Metazoa</taxon>
        <taxon>Spiralia</taxon>
        <taxon>Lophotrochozoa</taxon>
        <taxon>Mollusca</taxon>
        <taxon>Gastropoda</taxon>
        <taxon>Heterobranchia</taxon>
        <taxon>Euthyneura</taxon>
        <taxon>Panpulmonata</taxon>
        <taxon>Sacoglossa</taxon>
        <taxon>Placobranchoidea</taxon>
        <taxon>Plakobranchidae</taxon>
        <taxon>Plakobranchus</taxon>
    </lineage>
</organism>